<organism evidence="2 3">
    <name type="scientific">Cymbomonas tetramitiformis</name>
    <dbReference type="NCBI Taxonomy" id="36881"/>
    <lineage>
        <taxon>Eukaryota</taxon>
        <taxon>Viridiplantae</taxon>
        <taxon>Chlorophyta</taxon>
        <taxon>Pyramimonadophyceae</taxon>
        <taxon>Pyramimonadales</taxon>
        <taxon>Pyramimonadaceae</taxon>
        <taxon>Cymbomonas</taxon>
    </lineage>
</organism>
<dbReference type="Pfam" id="PF13913">
    <property type="entry name" value="zf-C2HC_2"/>
    <property type="match status" value="1"/>
</dbReference>
<evidence type="ECO:0000256" key="1">
    <source>
        <dbReference type="SAM" id="MobiDB-lite"/>
    </source>
</evidence>
<feature type="non-terminal residue" evidence="2">
    <location>
        <position position="308"/>
    </location>
</feature>
<protein>
    <submittedName>
        <fullName evidence="2">Uncharacterized protein</fullName>
    </submittedName>
</protein>
<dbReference type="EMBL" id="LGRX02021575">
    <property type="protein sequence ID" value="KAK3256524.1"/>
    <property type="molecule type" value="Genomic_DNA"/>
</dbReference>
<dbReference type="Gene3D" id="3.30.160.60">
    <property type="entry name" value="Classic Zinc Finger"/>
    <property type="match status" value="1"/>
</dbReference>
<gene>
    <name evidence="2" type="ORF">CYMTET_34344</name>
</gene>
<dbReference type="Proteomes" id="UP001190700">
    <property type="component" value="Unassembled WGS sequence"/>
</dbReference>
<accession>A0AAE0FBC2</accession>
<comment type="caution">
    <text evidence="2">The sequence shown here is derived from an EMBL/GenBank/DDBJ whole genome shotgun (WGS) entry which is preliminary data.</text>
</comment>
<reference evidence="2 3" key="1">
    <citation type="journal article" date="2015" name="Genome Biol. Evol.">
        <title>Comparative Genomics of a Bacterivorous Green Alga Reveals Evolutionary Causalities and Consequences of Phago-Mixotrophic Mode of Nutrition.</title>
        <authorList>
            <person name="Burns J.A."/>
            <person name="Paasch A."/>
            <person name="Narechania A."/>
            <person name="Kim E."/>
        </authorList>
    </citation>
    <scope>NUCLEOTIDE SEQUENCE [LARGE SCALE GENOMIC DNA]</scope>
    <source>
        <strain evidence="2 3">PLY_AMNH</strain>
    </source>
</reference>
<sequence length="308" mass="35743">MEQFSLSAVLPPAKGDNDDEDNGRDQPAPPPLQITCFICGRQFGTSSLQIHQKTCVKKHAWGLETLPKKKKRVQLPSAPVQPLPTPSTPPEGFEAYNEAAMSVYMAHAEVCAWCSQQDHEVARRAALQEERRRREEEEERLVREEEERRRREEEEERLESGERAAARERQSAEGAEQRLRQEEEERRQREEEERRRREEEAVAEAARRAAEEEERRRAEIEARRKLDAERRQRKAEEEAAKRELERQQREIAKMQRAEVCHLTPEAPHVLISECHKNDPRGMRDQMGNLRTRVCTAGERTAAGESADA</sequence>
<name>A0AAE0FBC2_9CHLO</name>
<feature type="region of interest" description="Disordered" evidence="1">
    <location>
        <begin position="129"/>
        <end position="246"/>
    </location>
</feature>
<keyword evidence="3" id="KW-1185">Reference proteome</keyword>
<evidence type="ECO:0000313" key="3">
    <source>
        <dbReference type="Proteomes" id="UP001190700"/>
    </source>
</evidence>
<proteinExistence type="predicted"/>
<feature type="region of interest" description="Disordered" evidence="1">
    <location>
        <begin position="1"/>
        <end position="31"/>
    </location>
</feature>
<dbReference type="AlphaFoldDB" id="A0AAE0FBC2"/>
<evidence type="ECO:0000313" key="2">
    <source>
        <dbReference type="EMBL" id="KAK3256524.1"/>
    </source>
</evidence>